<dbReference type="PANTHER" id="PTHR14778:SF2">
    <property type="entry name" value="KINETOCHORE-ASSOCIATED PROTEIN DSN1 HOMOLOG"/>
    <property type="match status" value="1"/>
</dbReference>
<dbReference type="GO" id="GO:0007059">
    <property type="term" value="P:chromosome segregation"/>
    <property type="evidence" value="ECO:0007669"/>
    <property type="project" value="InterPro"/>
</dbReference>
<proteinExistence type="predicted"/>
<dbReference type="GO" id="GO:0000444">
    <property type="term" value="C:MIS12/MIND type complex"/>
    <property type="evidence" value="ECO:0007669"/>
    <property type="project" value="InterPro"/>
</dbReference>
<feature type="compositionally biased region" description="Basic and acidic residues" evidence="1">
    <location>
        <begin position="470"/>
        <end position="487"/>
    </location>
</feature>
<dbReference type="RefSeq" id="XP_007331169.1">
    <property type="nucleotide sequence ID" value="XM_007331107.1"/>
</dbReference>
<evidence type="ECO:0000256" key="1">
    <source>
        <dbReference type="SAM" id="MobiDB-lite"/>
    </source>
</evidence>
<name>K5VVP5_AGABU</name>
<organism evidence="2 3">
    <name type="scientific">Agaricus bisporus var. burnettii (strain JB137-S8 / ATCC MYA-4627 / FGSC 10392)</name>
    <name type="common">White button mushroom</name>
    <dbReference type="NCBI Taxonomy" id="597362"/>
    <lineage>
        <taxon>Eukaryota</taxon>
        <taxon>Fungi</taxon>
        <taxon>Dikarya</taxon>
        <taxon>Basidiomycota</taxon>
        <taxon>Agaricomycotina</taxon>
        <taxon>Agaricomycetes</taxon>
        <taxon>Agaricomycetidae</taxon>
        <taxon>Agaricales</taxon>
        <taxon>Agaricineae</taxon>
        <taxon>Agaricaceae</taxon>
        <taxon>Agaricus</taxon>
    </lineage>
</organism>
<feature type="region of interest" description="Disordered" evidence="1">
    <location>
        <begin position="131"/>
        <end position="159"/>
    </location>
</feature>
<dbReference type="HOGENOM" id="CLU_019461_1_0_1"/>
<gene>
    <name evidence="2" type="ORF">AGABI1DRAFT_129642</name>
</gene>
<evidence type="ECO:0000313" key="3">
    <source>
        <dbReference type="Proteomes" id="UP000008493"/>
    </source>
</evidence>
<dbReference type="InterPro" id="IPR013218">
    <property type="entry name" value="Dsn1/Mis13"/>
</dbReference>
<feature type="compositionally biased region" description="Basic and acidic residues" evidence="1">
    <location>
        <begin position="135"/>
        <end position="147"/>
    </location>
</feature>
<dbReference type="KEGG" id="abp:AGABI1DRAFT129642"/>
<accession>K5VVP5</accession>
<protein>
    <submittedName>
        <fullName evidence="2">Uncharacterized protein</fullName>
    </submittedName>
</protein>
<reference evidence="3" key="1">
    <citation type="journal article" date="2012" name="Proc. Natl. Acad. Sci. U.S.A.">
        <title>Genome sequence of the button mushroom Agaricus bisporus reveals mechanisms governing adaptation to a humic-rich ecological niche.</title>
        <authorList>
            <person name="Morin E."/>
            <person name="Kohler A."/>
            <person name="Baker A.R."/>
            <person name="Foulongne-Oriol M."/>
            <person name="Lombard V."/>
            <person name="Nagy L.G."/>
            <person name="Ohm R.A."/>
            <person name="Patyshakuliyeva A."/>
            <person name="Brun A."/>
            <person name="Aerts A.L."/>
            <person name="Bailey A.M."/>
            <person name="Billette C."/>
            <person name="Coutinho P.M."/>
            <person name="Deakin G."/>
            <person name="Doddapaneni H."/>
            <person name="Floudas D."/>
            <person name="Grimwood J."/>
            <person name="Hilden K."/>
            <person name="Kuees U."/>
            <person name="LaButti K.M."/>
            <person name="Lapidus A."/>
            <person name="Lindquist E.A."/>
            <person name="Lucas S.M."/>
            <person name="Murat C."/>
            <person name="Riley R.W."/>
            <person name="Salamov A.A."/>
            <person name="Schmutz J."/>
            <person name="Subramanian V."/>
            <person name="Woesten H.A.B."/>
            <person name="Xu J."/>
            <person name="Eastwood D.C."/>
            <person name="Foster G.D."/>
            <person name="Sonnenberg A.S."/>
            <person name="Cullen D."/>
            <person name="de Vries R.P."/>
            <person name="Lundell T."/>
            <person name="Hibbett D.S."/>
            <person name="Henrissat B."/>
            <person name="Burton K.S."/>
            <person name="Kerrigan R.W."/>
            <person name="Challen M.P."/>
            <person name="Grigoriev I.V."/>
            <person name="Martin F."/>
        </authorList>
    </citation>
    <scope>NUCLEOTIDE SEQUENCE [LARGE SCALE GENOMIC DNA]</scope>
    <source>
        <strain evidence="3">JB137-S8 / ATCC MYA-4627 / FGSC 10392</strain>
    </source>
</reference>
<feature type="region of interest" description="Disordered" evidence="1">
    <location>
        <begin position="463"/>
        <end position="515"/>
    </location>
</feature>
<dbReference type="Proteomes" id="UP000008493">
    <property type="component" value="Unassembled WGS sequence"/>
</dbReference>
<evidence type="ECO:0000313" key="2">
    <source>
        <dbReference type="EMBL" id="EKM78544.1"/>
    </source>
</evidence>
<dbReference type="EMBL" id="JH971392">
    <property type="protein sequence ID" value="EKM78544.1"/>
    <property type="molecule type" value="Genomic_DNA"/>
</dbReference>
<dbReference type="GeneID" id="18827051"/>
<dbReference type="PANTHER" id="PTHR14778">
    <property type="entry name" value="KINETOCHORE-ASSOCIATED PROTEIN DSN1 HOMOLOG"/>
    <property type="match status" value="1"/>
</dbReference>
<feature type="compositionally biased region" description="Basic residues" evidence="1">
    <location>
        <begin position="13"/>
        <end position="27"/>
    </location>
</feature>
<dbReference type="GO" id="GO:0051301">
    <property type="term" value="P:cell division"/>
    <property type="evidence" value="ECO:0007669"/>
    <property type="project" value="InterPro"/>
</dbReference>
<feature type="compositionally biased region" description="Basic residues" evidence="1">
    <location>
        <begin position="148"/>
        <end position="159"/>
    </location>
</feature>
<dbReference type="eggNOG" id="ENOG502S2VJ">
    <property type="taxonomic scope" value="Eukaryota"/>
</dbReference>
<feature type="region of interest" description="Disordered" evidence="1">
    <location>
        <begin position="12"/>
        <end position="80"/>
    </location>
</feature>
<dbReference type="OrthoDB" id="3364649at2759"/>
<dbReference type="Pfam" id="PF08202">
    <property type="entry name" value="MIS13"/>
    <property type="match status" value="1"/>
</dbReference>
<keyword evidence="3" id="KW-1185">Reference proteome</keyword>
<sequence length="515" mass="57349">MLNNGNPLLAAAKRARKDKAASNKRKVLNAEETSTGLLIVRVPQSRASSSQPIPSSSSQPPNKKFRASSQPPDRIPTVMDQNMDPAFQFSRPESSKGLKQLDTSIPIEQNETPQIQRNKRLREGSMAAIASDEEGERRVGREKERSTGHHRRKSSLSRGKRISSAFEAGIISSPPNTVPEGTFFKHIDCDLPETERVRQLLTWCAIRSSGSSSFSRSSTPVKRKPTLGLSDKAAAVSTRVKDEFIRRLVERKTRLNLYGGAAIAEGSLAKENEQNTRNKNLDIKYSQDIRQMEEEEDMRKKVLYAFEEYVKRQSAVEEASSVYLSEKASGKRRQIENDEEYEDLLPDLHDLPSDMRKSLDLILRSRTSTELLPAINTLTPDVNYKLDRLGSFINAARATMRVAEDMLNERFRLLHANLQRRRGGASGNGGDGVDVVKNYVEKEAPPGGLRDLLRSLSQIDSARHPSKIGDSARRAAKEVKRIGDGGRRLTAVYPNGGTPRKAPGTPRRQGTPGRE</sequence>
<dbReference type="AlphaFoldDB" id="K5VVP5"/>
<dbReference type="InParanoid" id="K5VVP5"/>
<dbReference type="OMA" id="DVRQMQS"/>
<feature type="compositionally biased region" description="Low complexity" evidence="1">
    <location>
        <begin position="43"/>
        <end position="61"/>
    </location>
</feature>
<dbReference type="STRING" id="597362.K5VVP5"/>